<keyword evidence="2" id="KW-0542">Nucleomorph</keyword>
<dbReference type="GO" id="GO:0000479">
    <property type="term" value="P:endonucleolytic cleavage of tricistronic rRNA transcript (SSU-rRNA, 5.8S rRNA, LSU-rRNA)"/>
    <property type="evidence" value="ECO:0007669"/>
    <property type="project" value="TreeGrafter"/>
</dbReference>
<dbReference type="InterPro" id="IPR039761">
    <property type="entry name" value="Bms1/Tsr1"/>
</dbReference>
<dbReference type="GO" id="GO:0003924">
    <property type="term" value="F:GTPase activity"/>
    <property type="evidence" value="ECO:0007669"/>
    <property type="project" value="TreeGrafter"/>
</dbReference>
<gene>
    <name evidence="2" type="primary">orf556</name>
</gene>
<dbReference type="PIR" id="A99988">
    <property type="entry name" value="A99988"/>
</dbReference>
<dbReference type="RefSeq" id="XP_001713541.1">
    <property type="nucleotide sequence ID" value="XM_001713489.1"/>
</dbReference>
<dbReference type="AlphaFoldDB" id="Q98RW4"/>
<geneLocation type="nucleomorph" evidence="2"/>
<evidence type="ECO:0000313" key="3">
    <source>
        <dbReference type="Proteomes" id="UP000242167"/>
    </source>
</evidence>
<dbReference type="GO" id="GO:0005525">
    <property type="term" value="F:GTP binding"/>
    <property type="evidence" value="ECO:0007669"/>
    <property type="project" value="TreeGrafter"/>
</dbReference>
<dbReference type="PANTHER" id="PTHR12858:SF2">
    <property type="entry name" value="RIBOSOME BIOGENESIS PROTEIN BMS1 HOMOLOG"/>
    <property type="match status" value="1"/>
</dbReference>
<dbReference type="SUPFAM" id="SSF52540">
    <property type="entry name" value="P-loop containing nucleoside triphosphate hydrolases"/>
    <property type="match status" value="1"/>
</dbReference>
<dbReference type="GO" id="GO:0030686">
    <property type="term" value="C:90S preribosome"/>
    <property type="evidence" value="ECO:0007669"/>
    <property type="project" value="TreeGrafter"/>
</dbReference>
<accession>Q98RW4</accession>
<protein>
    <submittedName>
        <fullName evidence="2">Uncharacterized protein</fullName>
    </submittedName>
</protein>
<dbReference type="InterPro" id="IPR027417">
    <property type="entry name" value="P-loop_NTPase"/>
</dbReference>
<name>Q98RW4_GUITH</name>
<dbReference type="GO" id="GO:0000462">
    <property type="term" value="P:maturation of SSU-rRNA from tricistronic rRNA transcript (SSU-rRNA, 5.8S rRNA, LSU-rRNA)"/>
    <property type="evidence" value="ECO:0007669"/>
    <property type="project" value="TreeGrafter"/>
</dbReference>
<dbReference type="GeneID" id="857324"/>
<proteinExistence type="predicted"/>
<dbReference type="PANTHER" id="PTHR12858">
    <property type="entry name" value="RIBOSOME BIOGENESIS PROTEIN"/>
    <property type="match status" value="1"/>
</dbReference>
<evidence type="ECO:0000256" key="1">
    <source>
        <dbReference type="ARBA" id="ARBA00004229"/>
    </source>
</evidence>
<comment type="subcellular location">
    <subcellularLocation>
        <location evidence="1">Plastid</location>
        <location evidence="1">Chloroplast</location>
    </subcellularLocation>
</comment>
<dbReference type="Proteomes" id="UP000242167">
    <property type="component" value="Nucleomorph 1"/>
</dbReference>
<dbReference type="EMBL" id="AF165818">
    <property type="protein sequence ID" value="AAK39836.1"/>
    <property type="molecule type" value="Genomic_DNA"/>
</dbReference>
<reference evidence="2 3" key="1">
    <citation type="journal article" date="2001" name="Nature">
        <title>The highly reduced genome of an enslaved algal nucleus.</title>
        <authorList>
            <person name="Douglas S."/>
            <person name="Zauner S."/>
            <person name="Fraunholz M."/>
            <person name="Beaton M."/>
            <person name="Penny S."/>
            <person name="Deng L."/>
            <person name="Wu X."/>
            <person name="Reith M."/>
            <person name="Cavalier-Smith T."/>
            <person name="Maier U."/>
        </authorList>
    </citation>
    <scope>NUCLEOTIDE SEQUENCE [LARGE SCALE GENOMIC DNA]</scope>
</reference>
<dbReference type="GO" id="GO:0034511">
    <property type="term" value="F:U3 snoRNA binding"/>
    <property type="evidence" value="ECO:0007669"/>
    <property type="project" value="TreeGrafter"/>
</dbReference>
<sequence length="556" mass="65985">MIKPIVSIIGAPKSGKNTLFRTLEKTIKNDIILKSKNLIEFKLKNEFDVILLKDSNEYFSFFNLVDISDILFVMIDAYFGIEYELFEVISVSRKKKIKIVFILSHLDIFTNWKNLKKAKKTIKNRILSETNIDSKFTYLSGIKTNGFYYEKEIRMILRIFEKNILEDIHSRKKFFIFINPILFSKTKNIFKGFLIGTKMDKKTNKGYITNIGDIEIISFDRLNYFHYYQKFRLNLNKKENTFTIFVFSFLYCYNYKDVTDYSPEEKLTNEKIDSTIIIKKIYKPDFYKDIFLNKNIKKKKTKSKNFYYIWKITFKISCISKFKYFNSDSHLIFTFKNTKNERCVAIVAKIKKHKWCKKILESHSKYLIWISFYLFYSQVILCKQNSKNLNIIKNKSKTTKFLNIVLYGREFNAGSTLIGIDKTTFCVNNFRQNTFLILFSGCIIKCAKKLKIFNKFELNYKIIKTFKKTGLLKIKNTSNINFSSLIGSLIFTKNKNKGIVKSLKSSKKFSVLRASFIKTLNDKDEVYSKIWIPIKTNFFYQDLNVFLPFDFKEINL</sequence>
<organism evidence="2 3">
    <name type="scientific">Guillardia theta</name>
    <name type="common">Cryptophyte</name>
    <name type="synonym">Cryptomonas phi</name>
    <dbReference type="NCBI Taxonomy" id="55529"/>
    <lineage>
        <taxon>Eukaryota</taxon>
        <taxon>Cryptophyceae</taxon>
        <taxon>Pyrenomonadales</taxon>
        <taxon>Geminigeraceae</taxon>
        <taxon>Guillardia</taxon>
    </lineage>
</organism>
<evidence type="ECO:0000313" key="2">
    <source>
        <dbReference type="EMBL" id="AAK39836.1"/>
    </source>
</evidence>
<dbReference type="GO" id="GO:0009507">
    <property type="term" value="C:chloroplast"/>
    <property type="evidence" value="ECO:0007669"/>
    <property type="project" value="UniProtKB-SubCell"/>
</dbReference>